<dbReference type="EMBL" id="KV744969">
    <property type="protein sequence ID" value="OCK80225.1"/>
    <property type="molecule type" value="Genomic_DNA"/>
</dbReference>
<name>A0A8E2JF07_9PEZI</name>
<dbReference type="AlphaFoldDB" id="A0A8E2JF07"/>
<feature type="chain" id="PRO_5034052332" evidence="1">
    <location>
        <begin position="24"/>
        <end position="271"/>
    </location>
</feature>
<protein>
    <submittedName>
        <fullName evidence="2">Uncharacterized protein</fullName>
    </submittedName>
</protein>
<sequence>MTVQTSLALLSILTLLTYPTAAATVTTTVWWPDDNNQSFAGSVVPPDKNTGLTTLALTCDNSTDLLNCEGGLITMGGSTFYQYVTTDFLNDYTVSLGCSMLPSLSGSASCSYSMGGTGAWLAACFTDPGTGISGAVSTASLSGAVSTASLPGFCYGTGSTIPQSEATQSTVVPPTSIGYHKVVITAGAELLPSASTGATPSISGPSATPSSNSSVSSLVQTSVSISISISSGTKTSSAAAKVSSGAAVADGMRFGATGAGVVGFIIAAFTL</sequence>
<accession>A0A8E2JF07</accession>
<evidence type="ECO:0000256" key="1">
    <source>
        <dbReference type="SAM" id="SignalP"/>
    </source>
</evidence>
<proteinExistence type="predicted"/>
<feature type="signal peptide" evidence="1">
    <location>
        <begin position="1"/>
        <end position="23"/>
    </location>
</feature>
<organism evidence="2 3">
    <name type="scientific">Lepidopterella palustris CBS 459.81</name>
    <dbReference type="NCBI Taxonomy" id="1314670"/>
    <lineage>
        <taxon>Eukaryota</taxon>
        <taxon>Fungi</taxon>
        <taxon>Dikarya</taxon>
        <taxon>Ascomycota</taxon>
        <taxon>Pezizomycotina</taxon>
        <taxon>Dothideomycetes</taxon>
        <taxon>Pleosporomycetidae</taxon>
        <taxon>Mytilinidiales</taxon>
        <taxon>Argynnaceae</taxon>
        <taxon>Lepidopterella</taxon>
    </lineage>
</organism>
<dbReference type="Proteomes" id="UP000250266">
    <property type="component" value="Unassembled WGS sequence"/>
</dbReference>
<gene>
    <name evidence="2" type="ORF">K432DRAFT_382406</name>
</gene>
<evidence type="ECO:0000313" key="2">
    <source>
        <dbReference type="EMBL" id="OCK80225.1"/>
    </source>
</evidence>
<evidence type="ECO:0000313" key="3">
    <source>
        <dbReference type="Proteomes" id="UP000250266"/>
    </source>
</evidence>
<reference evidence="2 3" key="1">
    <citation type="journal article" date="2016" name="Nat. Commun.">
        <title>Ectomycorrhizal ecology is imprinted in the genome of the dominant symbiotic fungus Cenococcum geophilum.</title>
        <authorList>
            <consortium name="DOE Joint Genome Institute"/>
            <person name="Peter M."/>
            <person name="Kohler A."/>
            <person name="Ohm R.A."/>
            <person name="Kuo A."/>
            <person name="Krutzmann J."/>
            <person name="Morin E."/>
            <person name="Arend M."/>
            <person name="Barry K.W."/>
            <person name="Binder M."/>
            <person name="Choi C."/>
            <person name="Clum A."/>
            <person name="Copeland A."/>
            <person name="Grisel N."/>
            <person name="Haridas S."/>
            <person name="Kipfer T."/>
            <person name="LaButti K."/>
            <person name="Lindquist E."/>
            <person name="Lipzen A."/>
            <person name="Maire R."/>
            <person name="Meier B."/>
            <person name="Mihaltcheva S."/>
            <person name="Molinier V."/>
            <person name="Murat C."/>
            <person name="Poggeler S."/>
            <person name="Quandt C.A."/>
            <person name="Sperisen C."/>
            <person name="Tritt A."/>
            <person name="Tisserant E."/>
            <person name="Crous P.W."/>
            <person name="Henrissat B."/>
            <person name="Nehls U."/>
            <person name="Egli S."/>
            <person name="Spatafora J.W."/>
            <person name="Grigoriev I.V."/>
            <person name="Martin F.M."/>
        </authorList>
    </citation>
    <scope>NUCLEOTIDE SEQUENCE [LARGE SCALE GENOMIC DNA]</scope>
    <source>
        <strain evidence="2 3">CBS 459.81</strain>
    </source>
</reference>
<keyword evidence="1" id="KW-0732">Signal</keyword>
<keyword evidence="3" id="KW-1185">Reference proteome</keyword>